<dbReference type="AlphaFoldDB" id="A0A1M5Q6D6"/>
<dbReference type="InterPro" id="IPR058813">
    <property type="entry name" value="DNA-SBD_ScoMcrA"/>
</dbReference>
<name>A0A1M5Q6D6_STRHI</name>
<dbReference type="Pfam" id="PF13391">
    <property type="entry name" value="HNH_2"/>
    <property type="match status" value="1"/>
</dbReference>
<dbReference type="OrthoDB" id="4464809at2"/>
<dbReference type="GO" id="GO:0004519">
    <property type="term" value="F:endonuclease activity"/>
    <property type="evidence" value="ECO:0007669"/>
    <property type="project" value="UniProtKB-KW"/>
</dbReference>
<dbReference type="STRING" id="2017.SAMN05444320_1224"/>
<organism evidence="3 4">
    <name type="scientific">Streptoalloteichus hindustanus</name>
    <dbReference type="NCBI Taxonomy" id="2017"/>
    <lineage>
        <taxon>Bacteria</taxon>
        <taxon>Bacillati</taxon>
        <taxon>Actinomycetota</taxon>
        <taxon>Actinomycetes</taxon>
        <taxon>Pseudonocardiales</taxon>
        <taxon>Pseudonocardiaceae</taxon>
        <taxon>Streptoalloteichus</taxon>
    </lineage>
</organism>
<keyword evidence="3" id="KW-0540">Nuclease</keyword>
<evidence type="ECO:0000313" key="3">
    <source>
        <dbReference type="EMBL" id="SHH09466.1"/>
    </source>
</evidence>
<dbReference type="InterPro" id="IPR003615">
    <property type="entry name" value="HNH_nuc"/>
</dbReference>
<accession>A0A1M5Q6D6</accession>
<gene>
    <name evidence="3" type="ORF">SAMN05444320_1224</name>
</gene>
<feature type="domain" description="ScoMcrA-like DNA sulfur-binding" evidence="2">
    <location>
        <begin position="6"/>
        <end position="146"/>
    </location>
</feature>
<dbReference type="RefSeq" id="WP_073490091.1">
    <property type="nucleotide sequence ID" value="NZ_FQVN01000022.1"/>
</dbReference>
<sequence>MDETQLLEHLRTLRKANNTAPHKPLLLLWLLRRFTTTGSTWVRYADVEKPVGELIDRYGKPTVKPLPDRAAMPFVHLERELWDVRDGADEPIDTSVPERGSWLREREAHGRLHDSVEHLLRDPEIHAAAQKTLLTHFDPDTAERVVIDIGGRTPAASLEYTGTHHPEKRHRGEDFDRRLRTAAMEWLQELADQGQETVTAKQLTEFRFEGQRIPLVGDGRRVWAPPPLDAALSIRGPVPESEADDGLARFGYDGEEPSAEEAIRRALERNAPLVWFVEVDQDLYLPHFPVRVVADEPAERRVVLALSGESPEENDSDERRYGERLVRSRLHQKVFSARVLLAYGAACAVCGLHYPDLLDGAHILPDGHPDGRPVVPNGIALCKLHHAAFDRKLIGIRPDLRIEVAPWVRADRSDNLMARYGLRDLHDTRLTVPRSPRDRPNREALEVRYHEYLRHVGAVERSR</sequence>
<keyword evidence="3" id="KW-0378">Hydrolase</keyword>
<feature type="domain" description="HNH nuclease" evidence="1">
    <location>
        <begin position="347"/>
        <end position="396"/>
    </location>
</feature>
<evidence type="ECO:0000259" key="1">
    <source>
        <dbReference type="Pfam" id="PF13391"/>
    </source>
</evidence>
<evidence type="ECO:0000259" key="2">
    <source>
        <dbReference type="Pfam" id="PF26340"/>
    </source>
</evidence>
<dbReference type="Pfam" id="PF26340">
    <property type="entry name" value="DNA-SBD_ScoMcrA"/>
    <property type="match status" value="1"/>
</dbReference>
<reference evidence="3 4" key="1">
    <citation type="submission" date="2016-11" db="EMBL/GenBank/DDBJ databases">
        <authorList>
            <person name="Jaros S."/>
            <person name="Januszkiewicz K."/>
            <person name="Wedrychowicz H."/>
        </authorList>
    </citation>
    <scope>NUCLEOTIDE SEQUENCE [LARGE SCALE GENOMIC DNA]</scope>
    <source>
        <strain evidence="3 4">DSM 44523</strain>
    </source>
</reference>
<keyword evidence="3" id="KW-0255">Endonuclease</keyword>
<protein>
    <submittedName>
        <fullName evidence="3">HNH endonuclease</fullName>
    </submittedName>
</protein>
<dbReference type="Proteomes" id="UP000184501">
    <property type="component" value="Unassembled WGS sequence"/>
</dbReference>
<proteinExistence type="predicted"/>
<dbReference type="EMBL" id="FQVN01000022">
    <property type="protein sequence ID" value="SHH09466.1"/>
    <property type="molecule type" value="Genomic_DNA"/>
</dbReference>
<keyword evidence="4" id="KW-1185">Reference proteome</keyword>
<evidence type="ECO:0000313" key="4">
    <source>
        <dbReference type="Proteomes" id="UP000184501"/>
    </source>
</evidence>